<dbReference type="RefSeq" id="WP_189000858.1">
    <property type="nucleotide sequence ID" value="NZ_BMOD01000002.1"/>
</dbReference>
<reference evidence="3" key="1">
    <citation type="journal article" date="2019" name="Int. J. Syst. Evol. Microbiol.">
        <title>The Global Catalogue of Microorganisms (GCM) 10K type strain sequencing project: providing services to taxonomists for standard genome sequencing and annotation.</title>
        <authorList>
            <consortium name="The Broad Institute Genomics Platform"/>
            <consortium name="The Broad Institute Genome Sequencing Center for Infectious Disease"/>
            <person name="Wu L."/>
            <person name="Ma J."/>
        </authorList>
    </citation>
    <scope>NUCLEOTIDE SEQUENCE [LARGE SCALE GENOMIC DNA]</scope>
    <source>
        <strain evidence="3">JCM 14370</strain>
    </source>
</reference>
<feature type="transmembrane region" description="Helical" evidence="1">
    <location>
        <begin position="78"/>
        <end position="99"/>
    </location>
</feature>
<gene>
    <name evidence="2" type="ORF">GCM10008938_10270</name>
</gene>
<comment type="caution">
    <text evidence="2">The sequence shown here is derived from an EMBL/GenBank/DDBJ whole genome shotgun (WGS) entry which is preliminary data.</text>
</comment>
<feature type="transmembrane region" description="Helical" evidence="1">
    <location>
        <begin position="16"/>
        <end position="39"/>
    </location>
</feature>
<feature type="transmembrane region" description="Helical" evidence="1">
    <location>
        <begin position="51"/>
        <end position="72"/>
    </location>
</feature>
<name>A0ABQ2CVW2_9DEIO</name>
<accession>A0ABQ2CVW2</accession>
<dbReference type="EMBL" id="BMOD01000002">
    <property type="protein sequence ID" value="GGJ26076.1"/>
    <property type="molecule type" value="Genomic_DNA"/>
</dbReference>
<proteinExistence type="predicted"/>
<evidence type="ECO:0000256" key="1">
    <source>
        <dbReference type="SAM" id="Phobius"/>
    </source>
</evidence>
<sequence>MDYVNDGLKLYQQTEFWLRLAGGVVIWYFVAILFAHLLFGGGREAVPSTKSGMWLSMGVIFLVLIGGCYYWLTPGNWVAVITLGITYVLIVLVLTLALGRFGGEQ</sequence>
<protein>
    <submittedName>
        <fullName evidence="2">Uncharacterized protein</fullName>
    </submittedName>
</protein>
<organism evidence="2 3">
    <name type="scientific">Deinococcus roseus</name>
    <dbReference type="NCBI Taxonomy" id="392414"/>
    <lineage>
        <taxon>Bacteria</taxon>
        <taxon>Thermotogati</taxon>
        <taxon>Deinococcota</taxon>
        <taxon>Deinococci</taxon>
        <taxon>Deinococcales</taxon>
        <taxon>Deinococcaceae</taxon>
        <taxon>Deinococcus</taxon>
    </lineage>
</organism>
<dbReference type="Proteomes" id="UP000632222">
    <property type="component" value="Unassembled WGS sequence"/>
</dbReference>
<keyword evidence="1" id="KW-0812">Transmembrane</keyword>
<evidence type="ECO:0000313" key="3">
    <source>
        <dbReference type="Proteomes" id="UP000632222"/>
    </source>
</evidence>
<keyword evidence="3" id="KW-1185">Reference proteome</keyword>
<keyword evidence="1" id="KW-0472">Membrane</keyword>
<keyword evidence="1" id="KW-1133">Transmembrane helix</keyword>
<evidence type="ECO:0000313" key="2">
    <source>
        <dbReference type="EMBL" id="GGJ26076.1"/>
    </source>
</evidence>